<proteinExistence type="predicted"/>
<dbReference type="Proteomes" id="UP000030428">
    <property type="component" value="Unassembled WGS sequence"/>
</dbReference>
<sequence length="62" mass="6844">MSGTPTPIRREKRWMFGQEVLVKIYAPNDSGAEEADFSWGSGKSSPYALAATLNNQQHSESL</sequence>
<protein>
    <submittedName>
        <fullName evidence="1">Uncharacterized protein</fullName>
    </submittedName>
</protein>
<keyword evidence="2" id="KW-1185">Reference proteome</keyword>
<gene>
    <name evidence="1" type="ORF">PN36_35025</name>
</gene>
<accession>A0A4E0RKN9</accession>
<name>A0A4E0RKN9_9GAMM</name>
<dbReference type="AlphaFoldDB" id="A0A4E0RKN9"/>
<evidence type="ECO:0000313" key="1">
    <source>
        <dbReference type="EMBL" id="TGN99694.1"/>
    </source>
</evidence>
<organism evidence="1 2">
    <name type="scientific">Candidatus Thiomargarita nelsonii</name>
    <dbReference type="NCBI Taxonomy" id="1003181"/>
    <lineage>
        <taxon>Bacteria</taxon>
        <taxon>Pseudomonadati</taxon>
        <taxon>Pseudomonadota</taxon>
        <taxon>Gammaproteobacteria</taxon>
        <taxon>Thiotrichales</taxon>
        <taxon>Thiotrichaceae</taxon>
        <taxon>Thiomargarita</taxon>
    </lineage>
</organism>
<evidence type="ECO:0000313" key="2">
    <source>
        <dbReference type="Proteomes" id="UP000030428"/>
    </source>
</evidence>
<dbReference type="EMBL" id="JSZA02000409">
    <property type="protein sequence ID" value="TGN99694.1"/>
    <property type="molecule type" value="Genomic_DNA"/>
</dbReference>
<comment type="caution">
    <text evidence="1">The sequence shown here is derived from an EMBL/GenBank/DDBJ whole genome shotgun (WGS) entry which is preliminary data.</text>
</comment>
<reference evidence="1 2" key="1">
    <citation type="journal article" date="2016" name="Front. Microbiol.">
        <title>Single-Cell (Meta-)Genomics of a Dimorphic Candidatus Thiomargarita nelsonii Reveals Genomic Plasticity.</title>
        <authorList>
            <person name="Flood B.E."/>
            <person name="Fliss P."/>
            <person name="Jones D.S."/>
            <person name="Dick G.J."/>
            <person name="Jain S."/>
            <person name="Kaster A.K."/>
            <person name="Winkel M."/>
            <person name="Mussmann M."/>
            <person name="Bailey J."/>
        </authorList>
    </citation>
    <scope>NUCLEOTIDE SEQUENCE [LARGE SCALE GENOMIC DNA]</scope>
    <source>
        <strain evidence="1">Hydrate Ridge</strain>
    </source>
</reference>